<dbReference type="PROSITE" id="PS50035">
    <property type="entry name" value="PLD"/>
    <property type="match status" value="2"/>
</dbReference>
<dbReference type="FunFam" id="2.30.29.30:FF:000351">
    <property type="entry name" value="Phospholipase"/>
    <property type="match status" value="1"/>
</dbReference>
<dbReference type="InterPro" id="IPR001683">
    <property type="entry name" value="PX_dom"/>
</dbReference>
<keyword evidence="4 7" id="KW-0378">Hydrolase</keyword>
<reference evidence="11" key="1">
    <citation type="submission" date="2022-01" db="EMBL/GenBank/DDBJ databases">
        <authorList>
            <person name="King R."/>
        </authorList>
    </citation>
    <scope>NUCLEOTIDE SEQUENCE</scope>
</reference>
<evidence type="ECO:0000256" key="3">
    <source>
        <dbReference type="ARBA" id="ARBA00022737"/>
    </source>
</evidence>
<keyword evidence="5 7" id="KW-0442">Lipid degradation</keyword>
<evidence type="ECO:0000256" key="6">
    <source>
        <dbReference type="ARBA" id="ARBA00023098"/>
    </source>
</evidence>
<keyword evidence="3" id="KW-0677">Repeat</keyword>
<comment type="similarity">
    <text evidence="2 7">Belongs to the phospholipase D family.</text>
</comment>
<feature type="compositionally biased region" description="Basic residues" evidence="8">
    <location>
        <begin position="262"/>
        <end position="274"/>
    </location>
</feature>
<evidence type="ECO:0000256" key="7">
    <source>
        <dbReference type="PIRNR" id="PIRNR009376"/>
    </source>
</evidence>
<dbReference type="CDD" id="cd06895">
    <property type="entry name" value="PX_PLD"/>
    <property type="match status" value="1"/>
</dbReference>
<dbReference type="FunFam" id="3.30.870.10:FF:000011">
    <property type="entry name" value="Phospholipase"/>
    <property type="match status" value="1"/>
</dbReference>
<accession>A0A9N9WWL8</accession>
<proteinExistence type="inferred from homology"/>
<dbReference type="GO" id="GO:0006654">
    <property type="term" value="P:phosphatidic acid biosynthetic process"/>
    <property type="evidence" value="ECO:0007669"/>
    <property type="project" value="InterPro"/>
</dbReference>
<dbReference type="CDD" id="cd01254">
    <property type="entry name" value="PH_PLD"/>
    <property type="match status" value="1"/>
</dbReference>
<dbReference type="EC" id="3.1.4.4" evidence="7"/>
<name>A0A9N9WWL8_9DIPT</name>
<feature type="region of interest" description="Disordered" evidence="8">
    <location>
        <begin position="253"/>
        <end position="281"/>
    </location>
</feature>
<dbReference type="SMART" id="SM00312">
    <property type="entry name" value="PX"/>
    <property type="match status" value="1"/>
</dbReference>
<dbReference type="PANTHER" id="PTHR18896">
    <property type="entry name" value="PHOSPHOLIPASE D"/>
    <property type="match status" value="1"/>
</dbReference>
<sequence>MKRSELKLQFRKHSRSISQMVEEMDKIREAENSASLEGGVVNYGMEHSNTELNNYGATSNEFLDLTDATLSPDSEYDEALAFPEDNFSIVTVGQNPVLVKKQNKKQIVSNGDHANDSSSSDDEVDTTKTYIKPPRELPYNYIYSVPIKFNSFDRKIFIPGTQIHVSITNFERSMTTHLLNPILYTIQLQHGSFIWTIKKRYKDFVNLHNSLRMFRTSLNFPLPSRTHREIRSSFRNNHKISISTINNSNIVDDASNDTMNANKKKQKKKRKKGSLPRFPKRPDTLLSVDQIPARIKQLENYLYNLLNITLYRNHHDTINFLQVSNFSFIAALGEKGRELLIKKRTGSTNPGHKKCNLLGCFSLGCCIRCNYFCSESCCSQWQQRWLFVKETCFGLIRPKDGIVRSVILFDQGFETSLGMYSTGLRSGLQILTNSRYMVIKYSSKKIAKDWNNYLKQIANTTARDFTSPNPHNSFAPVRTSTLASWFVDGANHMSAVADALEGALEEIFIADWWLSPEIYMKRPTLDGEYWRLDKVLLRKARQGVKIFILLYKEVEMALGLNSYYSKQRLVQLHENIKVLRHPDHVRVGVFFWAHHEKLVVVDQTYAFVGGIDLAYGRWDDHKHRLKDLGSISITAKQANRQSYIAIENPLRSLIVQSTEILQATATARSNNDNLSVTAQESLTITTTKTRKVTVRKDNETDEELDEHTKRDTPEMKRKGITEKIKENVKITGKELINRLTLNTDGGGTAVVEAPVMIKVESVVEEIPPAYFELDGQAKLWIGKDYTNFIFKDFTELNQPFTDLVDRNKMPRMPWHDISSVVVGAAARDVARHFIERWNASKLEKARENLSYPYLMPKSYNDIRVDANFWNKSKVTLERVTVQVLRSASNWSTGFIENDYLEQSIHEAYVETISRAQHYIYIENQFFISLGFPDTIVKNQIAESLFKRIVRAHREKKVFRVYVVLPLLPGFEGDVAGNSGIALRIITHWNYASICRAENSIFKRLLKAGIKNPLDYISFHSLRNHSTLNEVPITELIYVHSKLMIVDDRTVIVGSANINDRSMLGKRDSEMAIIVNDEAFHDGKMNGETFPTGNFAGSLRRFLFREHLGLLEQHLNGEEDEIDINDPISDAFFKETWQKISKDNSNIFDDVFKCIPNNAVRTIATLKKYNDEPALSKADPEKAAEKLKSIQGYLVDLPLDFLCDEDLTPPTASKEGMLSHAVWT</sequence>
<feature type="region of interest" description="Disordered" evidence="8">
    <location>
        <begin position="104"/>
        <end position="126"/>
    </location>
</feature>
<protein>
    <recommendedName>
        <fullName evidence="7">Phospholipase</fullName>
        <ecNumber evidence="7">3.1.4.4</ecNumber>
    </recommendedName>
</protein>
<dbReference type="GO" id="GO:0035556">
    <property type="term" value="P:intracellular signal transduction"/>
    <property type="evidence" value="ECO:0007669"/>
    <property type="project" value="InterPro"/>
</dbReference>
<dbReference type="SUPFAM" id="SSF64268">
    <property type="entry name" value="PX domain"/>
    <property type="match status" value="2"/>
</dbReference>
<gene>
    <name evidence="11" type="ORF">CHIRRI_LOCUS11864</name>
</gene>
<dbReference type="EMBL" id="OU895879">
    <property type="protein sequence ID" value="CAG9809032.1"/>
    <property type="molecule type" value="Genomic_DNA"/>
</dbReference>
<feature type="domain" description="PLD phosphodiesterase" evidence="9">
    <location>
        <begin position="1034"/>
        <end position="1061"/>
    </location>
</feature>
<keyword evidence="12" id="KW-1185">Reference proteome</keyword>
<evidence type="ECO:0000259" key="9">
    <source>
        <dbReference type="PROSITE" id="PS50035"/>
    </source>
</evidence>
<evidence type="ECO:0000256" key="5">
    <source>
        <dbReference type="ARBA" id="ARBA00022963"/>
    </source>
</evidence>
<evidence type="ECO:0000256" key="8">
    <source>
        <dbReference type="SAM" id="MobiDB-lite"/>
    </source>
</evidence>
<dbReference type="InterPro" id="IPR016555">
    <property type="entry name" value="PLipase_D_euk"/>
</dbReference>
<dbReference type="Gene3D" id="3.30.1520.10">
    <property type="entry name" value="Phox-like domain"/>
    <property type="match status" value="2"/>
</dbReference>
<dbReference type="Pfam" id="PF00614">
    <property type="entry name" value="PLDc"/>
    <property type="match status" value="1"/>
</dbReference>
<dbReference type="Proteomes" id="UP001153620">
    <property type="component" value="Chromosome 3"/>
</dbReference>
<dbReference type="OrthoDB" id="14911at2759"/>
<reference evidence="11" key="2">
    <citation type="submission" date="2022-10" db="EMBL/GenBank/DDBJ databases">
        <authorList>
            <consortium name="ENA_rothamsted_submissions"/>
            <consortium name="culmorum"/>
            <person name="King R."/>
        </authorList>
    </citation>
    <scope>NUCLEOTIDE SEQUENCE</scope>
</reference>
<evidence type="ECO:0000313" key="12">
    <source>
        <dbReference type="Proteomes" id="UP001153620"/>
    </source>
</evidence>
<evidence type="ECO:0000256" key="2">
    <source>
        <dbReference type="ARBA" id="ARBA00008664"/>
    </source>
</evidence>
<dbReference type="InterPro" id="IPR025202">
    <property type="entry name" value="PLD-like_dom"/>
</dbReference>
<dbReference type="PROSITE" id="PS50195">
    <property type="entry name" value="PX"/>
    <property type="match status" value="1"/>
</dbReference>
<dbReference type="GO" id="GO:0060627">
    <property type="term" value="P:regulation of vesicle-mediated transport"/>
    <property type="evidence" value="ECO:0007669"/>
    <property type="project" value="TreeGrafter"/>
</dbReference>
<dbReference type="SMART" id="SM00155">
    <property type="entry name" value="PLDc"/>
    <property type="match status" value="2"/>
</dbReference>
<evidence type="ECO:0000313" key="11">
    <source>
        <dbReference type="EMBL" id="CAG9809032.1"/>
    </source>
</evidence>
<dbReference type="SUPFAM" id="SSF56024">
    <property type="entry name" value="Phospholipase D/nuclease"/>
    <property type="match status" value="2"/>
</dbReference>
<organism evidence="11 12">
    <name type="scientific">Chironomus riparius</name>
    <dbReference type="NCBI Taxonomy" id="315576"/>
    <lineage>
        <taxon>Eukaryota</taxon>
        <taxon>Metazoa</taxon>
        <taxon>Ecdysozoa</taxon>
        <taxon>Arthropoda</taxon>
        <taxon>Hexapoda</taxon>
        <taxon>Insecta</taxon>
        <taxon>Pterygota</taxon>
        <taxon>Neoptera</taxon>
        <taxon>Endopterygota</taxon>
        <taxon>Diptera</taxon>
        <taxon>Nematocera</taxon>
        <taxon>Chironomoidea</taxon>
        <taxon>Chironomidae</taxon>
        <taxon>Chironominae</taxon>
        <taxon>Chironomus</taxon>
    </lineage>
</organism>
<dbReference type="Pfam" id="PF13091">
    <property type="entry name" value="PLDc_2"/>
    <property type="match status" value="1"/>
</dbReference>
<dbReference type="Pfam" id="PF00787">
    <property type="entry name" value="PX"/>
    <property type="match status" value="1"/>
</dbReference>
<dbReference type="PIRSF" id="PIRSF009376">
    <property type="entry name" value="Phospholipase_D_euk"/>
    <property type="match status" value="1"/>
</dbReference>
<evidence type="ECO:0000256" key="4">
    <source>
        <dbReference type="ARBA" id="ARBA00022801"/>
    </source>
</evidence>
<dbReference type="GO" id="GO:0009395">
    <property type="term" value="P:phospholipid catabolic process"/>
    <property type="evidence" value="ECO:0007669"/>
    <property type="project" value="TreeGrafter"/>
</dbReference>
<evidence type="ECO:0000259" key="10">
    <source>
        <dbReference type="PROSITE" id="PS50195"/>
    </source>
</evidence>
<feature type="domain" description="PX" evidence="10">
    <location>
        <begin position="162"/>
        <end position="327"/>
    </location>
</feature>
<dbReference type="GO" id="GO:0004630">
    <property type="term" value="F:phospholipase D activity"/>
    <property type="evidence" value="ECO:0007669"/>
    <property type="project" value="UniProtKB-UniRule"/>
</dbReference>
<dbReference type="InterPro" id="IPR015679">
    <property type="entry name" value="PLipase_D_fam"/>
</dbReference>
<dbReference type="AlphaFoldDB" id="A0A9N9WWL8"/>
<comment type="catalytic activity">
    <reaction evidence="1 7">
        <text>a 1,2-diacyl-sn-glycero-3-phosphocholine + H2O = a 1,2-diacyl-sn-glycero-3-phosphate + choline + H(+)</text>
        <dbReference type="Rhea" id="RHEA:14445"/>
        <dbReference type="ChEBI" id="CHEBI:15354"/>
        <dbReference type="ChEBI" id="CHEBI:15377"/>
        <dbReference type="ChEBI" id="CHEBI:15378"/>
        <dbReference type="ChEBI" id="CHEBI:57643"/>
        <dbReference type="ChEBI" id="CHEBI:58608"/>
        <dbReference type="EC" id="3.1.4.4"/>
    </reaction>
</comment>
<dbReference type="InterPro" id="IPR036871">
    <property type="entry name" value="PX_dom_sf"/>
</dbReference>
<dbReference type="CDD" id="cd09138">
    <property type="entry name" value="PLDc_vPLD1_2_yPLD_like_1"/>
    <property type="match status" value="1"/>
</dbReference>
<feature type="domain" description="PLD phosphodiesterase" evidence="9">
    <location>
        <begin position="590"/>
        <end position="617"/>
    </location>
</feature>
<dbReference type="InterPro" id="IPR001736">
    <property type="entry name" value="PLipase_D/transphosphatidylase"/>
</dbReference>
<dbReference type="PANTHER" id="PTHR18896:SF76">
    <property type="entry name" value="PHOSPHOLIPASE"/>
    <property type="match status" value="1"/>
</dbReference>
<dbReference type="FunFam" id="3.30.870.10:FF:000036">
    <property type="entry name" value="Phospholipase"/>
    <property type="match status" value="1"/>
</dbReference>
<dbReference type="Gene3D" id="3.30.870.10">
    <property type="entry name" value="Endonuclease Chain A"/>
    <property type="match status" value="3"/>
</dbReference>
<dbReference type="CDD" id="cd09141">
    <property type="entry name" value="PLDc_vPLD1_2_yPLD_like_2"/>
    <property type="match status" value="1"/>
</dbReference>
<dbReference type="GO" id="GO:0035091">
    <property type="term" value="F:phosphatidylinositol binding"/>
    <property type="evidence" value="ECO:0007669"/>
    <property type="project" value="InterPro"/>
</dbReference>
<evidence type="ECO:0000256" key="1">
    <source>
        <dbReference type="ARBA" id="ARBA00000798"/>
    </source>
</evidence>
<keyword evidence="6" id="KW-0443">Lipid metabolism</keyword>